<comment type="caution">
    <text evidence="7">The sequence shown here is derived from an EMBL/GenBank/DDBJ whole genome shotgun (WGS) entry which is preliminary data.</text>
</comment>
<feature type="region of interest" description="Disordered" evidence="6">
    <location>
        <begin position="1"/>
        <end position="83"/>
    </location>
</feature>
<evidence type="ECO:0000256" key="4">
    <source>
        <dbReference type="ARBA" id="ARBA00021735"/>
    </source>
</evidence>
<evidence type="ECO:0000313" key="8">
    <source>
        <dbReference type="Proteomes" id="UP000722989"/>
    </source>
</evidence>
<keyword evidence="5" id="KW-0456">Lyase</keyword>
<dbReference type="Pfam" id="PF10025">
    <property type="entry name" value="DUF2267"/>
    <property type="match status" value="1"/>
</dbReference>
<dbReference type="InterPro" id="IPR018727">
    <property type="entry name" value="DUF2267"/>
</dbReference>
<name>A0ABX0XSY2_9ACTN</name>
<evidence type="ECO:0000256" key="2">
    <source>
        <dbReference type="ARBA" id="ARBA00006472"/>
    </source>
</evidence>
<organism evidence="7 8">
    <name type="scientific">Planosporangium thailandense</name>
    <dbReference type="NCBI Taxonomy" id="765197"/>
    <lineage>
        <taxon>Bacteria</taxon>
        <taxon>Bacillati</taxon>
        <taxon>Actinomycetota</taxon>
        <taxon>Actinomycetes</taxon>
        <taxon>Micromonosporales</taxon>
        <taxon>Micromonosporaceae</taxon>
        <taxon>Planosporangium</taxon>
    </lineage>
</organism>
<comment type="similarity">
    <text evidence="2">Belongs to the pterin-4-alpha-carbinolamine dehydratase family.</text>
</comment>
<dbReference type="EC" id="4.2.1.96" evidence="3"/>
<accession>A0ABX0XSY2</accession>
<sequence length="328" mass="35983">MGGKQMEGDNQRRRALARRAREEGRAPSEAGVTLGSSKQPEHTEHSHRGGPPPAGSHKPVPHKPAEGTPPQPTPPWPKWHPQEVGMASTNPGWIRYRDLISEVGRRADLDFDHARLAAEATTTVLARALKEDDRRQFLDAVPTELHDDYAINVPYAPLDLNGFLIQIGTIVHRERDQARYQAQAVLSTMDEQDHELIESLDLPDYLHNLMAPPPVGGGLVAGPTEQPAPLTDDEVREALSSLPLWSGDRRALIREIVLPPENLDRVLRRLARLREEVGRGPHIGRERPDTASLVVRTTSVGAVTRSDVELARRVDAAVLEAGAGMAAG</sequence>
<proteinExistence type="inferred from homology"/>
<feature type="compositionally biased region" description="Pro residues" evidence="6">
    <location>
        <begin position="67"/>
        <end position="78"/>
    </location>
</feature>
<evidence type="ECO:0000256" key="1">
    <source>
        <dbReference type="ARBA" id="ARBA00001554"/>
    </source>
</evidence>
<evidence type="ECO:0000256" key="6">
    <source>
        <dbReference type="SAM" id="MobiDB-lite"/>
    </source>
</evidence>
<evidence type="ECO:0000256" key="5">
    <source>
        <dbReference type="ARBA" id="ARBA00023239"/>
    </source>
</evidence>
<comment type="catalytic activity">
    <reaction evidence="1">
        <text>(4aS,6R)-4a-hydroxy-L-erythro-5,6,7,8-tetrahydrobiopterin = (6R)-L-erythro-6,7-dihydrobiopterin + H2O</text>
        <dbReference type="Rhea" id="RHEA:11920"/>
        <dbReference type="ChEBI" id="CHEBI:15377"/>
        <dbReference type="ChEBI" id="CHEBI:15642"/>
        <dbReference type="ChEBI" id="CHEBI:43120"/>
        <dbReference type="EC" id="4.2.1.96"/>
    </reaction>
</comment>
<protein>
    <recommendedName>
        <fullName evidence="4">Putative pterin-4-alpha-carbinolamine dehydratase</fullName>
        <ecNumber evidence="3">4.2.1.96</ecNumber>
    </recommendedName>
</protein>
<dbReference type="Pfam" id="PF01329">
    <property type="entry name" value="Pterin_4a"/>
    <property type="match status" value="1"/>
</dbReference>
<dbReference type="SUPFAM" id="SSF55248">
    <property type="entry name" value="PCD-like"/>
    <property type="match status" value="1"/>
</dbReference>
<reference evidence="7 8" key="1">
    <citation type="submission" date="2020-03" db="EMBL/GenBank/DDBJ databases">
        <title>WGS of the type strain of Planosporangium spp.</title>
        <authorList>
            <person name="Thawai C."/>
        </authorList>
    </citation>
    <scope>NUCLEOTIDE SEQUENCE [LARGE SCALE GENOMIC DNA]</scope>
    <source>
        <strain evidence="7 8">TBRC 5610</strain>
    </source>
</reference>
<dbReference type="Gene3D" id="3.30.1360.20">
    <property type="entry name" value="Transcriptional coactivator/pterin dehydratase"/>
    <property type="match status" value="1"/>
</dbReference>
<feature type="compositionally biased region" description="Basic and acidic residues" evidence="6">
    <location>
        <begin position="1"/>
        <end position="12"/>
    </location>
</feature>
<dbReference type="EMBL" id="JAATVY010000002">
    <property type="protein sequence ID" value="NJC69111.1"/>
    <property type="molecule type" value="Genomic_DNA"/>
</dbReference>
<dbReference type="InterPro" id="IPR001533">
    <property type="entry name" value="Pterin_deHydtase"/>
</dbReference>
<evidence type="ECO:0000256" key="3">
    <source>
        <dbReference type="ARBA" id="ARBA00013252"/>
    </source>
</evidence>
<dbReference type="InterPro" id="IPR036428">
    <property type="entry name" value="PCD_sf"/>
</dbReference>
<keyword evidence="8" id="KW-1185">Reference proteome</keyword>
<gene>
    <name evidence="7" type="ORF">HC031_05145</name>
</gene>
<dbReference type="Proteomes" id="UP000722989">
    <property type="component" value="Unassembled WGS sequence"/>
</dbReference>
<evidence type="ECO:0000313" key="7">
    <source>
        <dbReference type="EMBL" id="NJC69111.1"/>
    </source>
</evidence>
<dbReference type="RefSeq" id="WP_167923964.1">
    <property type="nucleotide sequence ID" value="NZ_JAATVY010000002.1"/>
</dbReference>